<evidence type="ECO:0000256" key="7">
    <source>
        <dbReference type="ARBA" id="ARBA00022679"/>
    </source>
</evidence>
<evidence type="ECO:0000256" key="12">
    <source>
        <dbReference type="ARBA" id="ARBA00023128"/>
    </source>
</evidence>
<evidence type="ECO:0000256" key="6">
    <source>
        <dbReference type="ARBA" id="ARBA00013152"/>
    </source>
</evidence>
<dbReference type="PANTHER" id="PTHR43195">
    <property type="entry name" value="TRANSKETOLASE"/>
    <property type="match status" value="1"/>
</dbReference>
<feature type="domain" description="Transketolase-like pyrimidine-binding" evidence="13">
    <location>
        <begin position="1"/>
        <end position="165"/>
    </location>
</feature>
<dbReference type="Gene3D" id="3.40.50.970">
    <property type="match status" value="1"/>
</dbReference>
<evidence type="ECO:0000313" key="14">
    <source>
        <dbReference type="Proteomes" id="UP000887565"/>
    </source>
</evidence>
<dbReference type="SMART" id="SM00861">
    <property type="entry name" value="Transket_pyr"/>
    <property type="match status" value="1"/>
</dbReference>
<evidence type="ECO:0000256" key="10">
    <source>
        <dbReference type="ARBA" id="ARBA00022842"/>
    </source>
</evidence>
<evidence type="ECO:0000256" key="2">
    <source>
        <dbReference type="ARBA" id="ARBA00001964"/>
    </source>
</evidence>
<dbReference type="EC" id="2.2.1.1" evidence="6"/>
<keyword evidence="11" id="KW-0786">Thiamine pyrophosphate</keyword>
<protein>
    <recommendedName>
        <fullName evidence="6">transketolase</fullName>
        <ecNumber evidence="6">2.2.1.1</ecNumber>
    </recommendedName>
</protein>
<dbReference type="CDD" id="cd07033">
    <property type="entry name" value="TPP_PYR_DXS_TK_like"/>
    <property type="match status" value="1"/>
</dbReference>
<keyword evidence="10" id="KW-0460">Magnesium</keyword>
<evidence type="ECO:0000256" key="4">
    <source>
        <dbReference type="ARBA" id="ARBA00007131"/>
    </source>
</evidence>
<accession>A0A915I532</accession>
<dbReference type="InterPro" id="IPR009014">
    <property type="entry name" value="Transketo_C/PFOR_II"/>
</dbReference>
<organism evidence="14 15">
    <name type="scientific">Romanomermis culicivorax</name>
    <name type="common">Nematode worm</name>
    <dbReference type="NCBI Taxonomy" id="13658"/>
    <lineage>
        <taxon>Eukaryota</taxon>
        <taxon>Metazoa</taxon>
        <taxon>Ecdysozoa</taxon>
        <taxon>Nematoda</taxon>
        <taxon>Enoplea</taxon>
        <taxon>Dorylaimia</taxon>
        <taxon>Mermithida</taxon>
        <taxon>Mermithoidea</taxon>
        <taxon>Mermithidae</taxon>
        <taxon>Romanomermis</taxon>
    </lineage>
</organism>
<dbReference type="Pfam" id="PF02780">
    <property type="entry name" value="Transketolase_C"/>
    <property type="match status" value="1"/>
</dbReference>
<dbReference type="InterPro" id="IPR005475">
    <property type="entry name" value="Transketolase-like_Pyr-bd"/>
</dbReference>
<evidence type="ECO:0000256" key="1">
    <source>
        <dbReference type="ARBA" id="ARBA00001913"/>
    </source>
</evidence>
<comment type="cofactor">
    <cofactor evidence="2">
        <name>thiamine diphosphate</name>
        <dbReference type="ChEBI" id="CHEBI:58937"/>
    </cofactor>
</comment>
<comment type="cofactor">
    <cofactor evidence="1">
        <name>Ca(2+)</name>
        <dbReference type="ChEBI" id="CHEBI:29108"/>
    </cofactor>
</comment>
<proteinExistence type="inferred from homology"/>
<keyword evidence="14" id="KW-1185">Reference proteome</keyword>
<dbReference type="FunFam" id="3.40.50.970:FF:000129">
    <property type="entry name" value="Transketolase"/>
    <property type="match status" value="1"/>
</dbReference>
<evidence type="ECO:0000256" key="8">
    <source>
        <dbReference type="ARBA" id="ARBA00022723"/>
    </source>
</evidence>
<dbReference type="InterPro" id="IPR033248">
    <property type="entry name" value="Transketolase_C"/>
</dbReference>
<keyword evidence="7" id="KW-0808">Transferase</keyword>
<dbReference type="PANTHER" id="PTHR43195:SF1">
    <property type="entry name" value="FI06132P-RELATED"/>
    <property type="match status" value="1"/>
</dbReference>
<dbReference type="WBParaSite" id="nRc.2.0.1.t08866-RA">
    <property type="protein sequence ID" value="nRc.2.0.1.t08866-RA"/>
    <property type="gene ID" value="nRc.2.0.1.g08866"/>
</dbReference>
<dbReference type="InterPro" id="IPR020826">
    <property type="entry name" value="Transketolase_BS"/>
</dbReference>
<dbReference type="InterPro" id="IPR051424">
    <property type="entry name" value="Transketolase-like"/>
</dbReference>
<keyword evidence="9" id="KW-0106">Calcium</keyword>
<evidence type="ECO:0000256" key="9">
    <source>
        <dbReference type="ARBA" id="ARBA00022837"/>
    </source>
</evidence>
<evidence type="ECO:0000256" key="11">
    <source>
        <dbReference type="ARBA" id="ARBA00023052"/>
    </source>
</evidence>
<dbReference type="SUPFAM" id="SSF52518">
    <property type="entry name" value="Thiamin diphosphate-binding fold (THDP-binding)"/>
    <property type="match status" value="1"/>
</dbReference>
<evidence type="ECO:0000259" key="13">
    <source>
        <dbReference type="SMART" id="SM00861"/>
    </source>
</evidence>
<dbReference type="GO" id="GO:0004802">
    <property type="term" value="F:transketolase activity"/>
    <property type="evidence" value="ECO:0007669"/>
    <property type="project" value="UniProtKB-EC"/>
</dbReference>
<dbReference type="Gene3D" id="3.40.50.920">
    <property type="match status" value="1"/>
</dbReference>
<dbReference type="GO" id="GO:0046872">
    <property type="term" value="F:metal ion binding"/>
    <property type="evidence" value="ECO:0007669"/>
    <property type="project" value="UniProtKB-KW"/>
</dbReference>
<dbReference type="Proteomes" id="UP000887565">
    <property type="component" value="Unplaced"/>
</dbReference>
<comment type="subcellular location">
    <subcellularLocation>
        <location evidence="3">Mitochondrion</location>
    </subcellularLocation>
</comment>
<dbReference type="OMA" id="MTVINTC"/>
<dbReference type="SUPFAM" id="SSF52922">
    <property type="entry name" value="TK C-terminal domain-like"/>
    <property type="match status" value="1"/>
</dbReference>
<keyword evidence="8" id="KW-0479">Metal-binding</keyword>
<dbReference type="AlphaFoldDB" id="A0A915I532"/>
<dbReference type="GO" id="GO:0005739">
    <property type="term" value="C:mitochondrion"/>
    <property type="evidence" value="ECO:0007669"/>
    <property type="project" value="UniProtKB-SubCell"/>
</dbReference>
<evidence type="ECO:0000256" key="5">
    <source>
        <dbReference type="ARBA" id="ARBA00011738"/>
    </source>
</evidence>
<dbReference type="GO" id="GO:0030976">
    <property type="term" value="F:thiamine pyrophosphate binding"/>
    <property type="evidence" value="ECO:0007669"/>
    <property type="project" value="TreeGrafter"/>
</dbReference>
<comment type="similarity">
    <text evidence="4">Belongs to the transketolase family.</text>
</comment>
<name>A0A915I532_ROMCU</name>
<evidence type="ECO:0000256" key="3">
    <source>
        <dbReference type="ARBA" id="ARBA00004173"/>
    </source>
</evidence>
<keyword evidence="12" id="KW-0496">Mitochondrion</keyword>
<evidence type="ECO:0000313" key="15">
    <source>
        <dbReference type="WBParaSite" id="nRc.2.0.1.t08866-RA"/>
    </source>
</evidence>
<dbReference type="InterPro" id="IPR029061">
    <property type="entry name" value="THDP-binding"/>
</dbReference>
<dbReference type="PROSITE" id="PS00802">
    <property type="entry name" value="TRANSKETOLASE_2"/>
    <property type="match status" value="1"/>
</dbReference>
<comment type="subunit">
    <text evidence="5">Homodimer.</text>
</comment>
<sequence length="251" mass="27470">VAPRLAYGTALIKLGQNCDRVISLDGDVKNSTYAEKFKKVFPDRFVECFIAEQNMVGVAIGCGTRLRTIPYCSTFATFFTRAYDQLRMGAVSMANIKCCGSHVGCSIGEDGPSQMGLEDIGMFRSLPGSTVFYPSDAVSMERAVELSAQIHGICFIRSTRAVMPILYSNDEVFEIGRGKMIRQSANDKILLVGAGVTLVECVKAADELAKKGVHCAIMDPFTLKPIDKNLLIEQGKRVGGKIITVEDHYYE</sequence>
<dbReference type="Pfam" id="PF02779">
    <property type="entry name" value="Transket_pyr"/>
    <property type="match status" value="1"/>
</dbReference>
<reference evidence="15" key="1">
    <citation type="submission" date="2022-11" db="UniProtKB">
        <authorList>
            <consortium name="WormBaseParasite"/>
        </authorList>
    </citation>
    <scope>IDENTIFICATION</scope>
</reference>